<comment type="caution">
    <text evidence="1">The sequence shown here is derived from an EMBL/GenBank/DDBJ whole genome shotgun (WGS) entry which is preliminary data.</text>
</comment>
<reference evidence="1 2" key="1">
    <citation type="submission" date="2018-08" db="EMBL/GenBank/DDBJ databases">
        <title>Isolation, diversity and antifungal activity of Actinobacteria from wheat.</title>
        <authorList>
            <person name="Han C."/>
        </authorList>
    </citation>
    <scope>NUCLEOTIDE SEQUENCE [LARGE SCALE GENOMIC DNA]</scope>
    <source>
        <strain evidence="1 2">NEAU-YY421</strain>
    </source>
</reference>
<organism evidence="1 2">
    <name type="scientific">Streptomyces triticagri</name>
    <dbReference type="NCBI Taxonomy" id="2293568"/>
    <lineage>
        <taxon>Bacteria</taxon>
        <taxon>Bacillati</taxon>
        <taxon>Actinomycetota</taxon>
        <taxon>Actinomycetes</taxon>
        <taxon>Kitasatosporales</taxon>
        <taxon>Streptomycetaceae</taxon>
        <taxon>Streptomyces</taxon>
    </lineage>
</organism>
<accession>A0A372LXZ1</accession>
<evidence type="ECO:0000313" key="1">
    <source>
        <dbReference type="EMBL" id="RFU83260.1"/>
    </source>
</evidence>
<dbReference type="RefSeq" id="WP_128559056.1">
    <property type="nucleotide sequence ID" value="NZ_QUAK01000213.1"/>
</dbReference>
<name>A0A372LXZ1_9ACTN</name>
<protein>
    <submittedName>
        <fullName evidence="1">Uncharacterized protein</fullName>
    </submittedName>
</protein>
<gene>
    <name evidence="1" type="ORF">DY218_28780</name>
</gene>
<sequence length="194" mass="21440">MSDGFLHWYREGWDAARARTLLTGLEAHGLRAANPATGLITAITNGPESWGEQVPTTQDDLVTAAGLARTSEINFQLWLDADTDVFTRIRRRTGTSVVVLEFGLDGMTSTEQDLVTEAVSSQIQQIRETTVGFVIDRNGISEDEDWDGVVLGEPTLFKQWPEVLALRARTAAQHPQLASCVGRHEPPLIVYTHR</sequence>
<dbReference type="Proteomes" id="UP000263094">
    <property type="component" value="Unassembled WGS sequence"/>
</dbReference>
<dbReference type="AlphaFoldDB" id="A0A372LXZ1"/>
<keyword evidence="2" id="KW-1185">Reference proteome</keyword>
<dbReference type="OrthoDB" id="5185368at2"/>
<evidence type="ECO:0000313" key="2">
    <source>
        <dbReference type="Proteomes" id="UP000263094"/>
    </source>
</evidence>
<dbReference type="EMBL" id="QUAK01000213">
    <property type="protein sequence ID" value="RFU83260.1"/>
    <property type="molecule type" value="Genomic_DNA"/>
</dbReference>
<proteinExistence type="predicted"/>